<dbReference type="InterPro" id="IPR013762">
    <property type="entry name" value="Integrase-like_cat_sf"/>
</dbReference>
<keyword evidence="4" id="KW-0233">DNA recombination</keyword>
<organism evidence="9 10">
    <name type="scientific">Ancylobacter polymorphus</name>
    <dbReference type="NCBI Taxonomy" id="223390"/>
    <lineage>
        <taxon>Bacteria</taxon>
        <taxon>Pseudomonadati</taxon>
        <taxon>Pseudomonadota</taxon>
        <taxon>Alphaproteobacteria</taxon>
        <taxon>Hyphomicrobiales</taxon>
        <taxon>Xanthobacteraceae</taxon>
        <taxon>Ancylobacter</taxon>
    </lineage>
</organism>
<evidence type="ECO:0000259" key="8">
    <source>
        <dbReference type="PROSITE" id="PS51900"/>
    </source>
</evidence>
<evidence type="ECO:0000256" key="2">
    <source>
        <dbReference type="ARBA" id="ARBA00022908"/>
    </source>
</evidence>
<comment type="similarity">
    <text evidence="1">Belongs to the 'phage' integrase family.</text>
</comment>
<reference evidence="9" key="1">
    <citation type="submission" date="2021-09" db="EMBL/GenBank/DDBJ databases">
        <title>Network and meta-omics reveal the key degrader and cooperation patterns in an efficient 1,4-dioxane-degrading microbial community.</title>
        <authorList>
            <person name="Dai C."/>
        </authorList>
    </citation>
    <scope>NUCLEOTIDE SEQUENCE</scope>
    <source>
        <strain evidence="9">ZM13</strain>
    </source>
</reference>
<dbReference type="InterPro" id="IPR010998">
    <property type="entry name" value="Integrase_recombinase_N"/>
</dbReference>
<dbReference type="InterPro" id="IPR002104">
    <property type="entry name" value="Integrase_catalytic"/>
</dbReference>
<dbReference type="GO" id="GO:0006310">
    <property type="term" value="P:DNA recombination"/>
    <property type="evidence" value="ECO:0007669"/>
    <property type="project" value="UniProtKB-KW"/>
</dbReference>
<evidence type="ECO:0000259" key="7">
    <source>
        <dbReference type="PROSITE" id="PS51898"/>
    </source>
</evidence>
<dbReference type="RefSeq" id="WP_244378612.1">
    <property type="nucleotide sequence ID" value="NZ_CP083239.1"/>
</dbReference>
<dbReference type="KEGG" id="apol:K9D25_01595"/>
<feature type="compositionally biased region" description="Pro residues" evidence="6">
    <location>
        <begin position="223"/>
        <end position="233"/>
    </location>
</feature>
<dbReference type="PROSITE" id="PS51900">
    <property type="entry name" value="CB"/>
    <property type="match status" value="1"/>
</dbReference>
<dbReference type="EMBL" id="CP083239">
    <property type="protein sequence ID" value="UOK71453.1"/>
    <property type="molecule type" value="Genomic_DNA"/>
</dbReference>
<protein>
    <submittedName>
        <fullName evidence="9">Site-specific integrase</fullName>
    </submittedName>
</protein>
<evidence type="ECO:0000313" key="10">
    <source>
        <dbReference type="Proteomes" id="UP000831684"/>
    </source>
</evidence>
<dbReference type="Gene3D" id="1.10.443.10">
    <property type="entry name" value="Intergrase catalytic core"/>
    <property type="match status" value="1"/>
</dbReference>
<sequence>MGLWLVAPMKRKNSSNHQFVQRIPVDVRPRLVGVTLEVPLGDDFAPVSISESAQAIRVSLRTFDPSEAKRRQATIIAHLEGIYAGLRAAVPATLSHKQCVALSGEVYRAWAEELETSKSITIQAEADGTLVREHGIDPEEQAAGRRRAAEKLLAAETEDREREVGPLVNRTLMRHGIPFVDEASRRLLLGEFIKALADGLEASARMAEGDYSEDPKATRFPEWQPPGPPPKPSKPLKAAPAVSMRGLFAEWWREAERAGRSVSTKDSYSTALERLIAFLGHDDAAKVSAEDIVRFKDHMVSTPSPATGKPLSAKTIKDSYLAGLKSVFGWAVANLKLASNPAEKVTMKSARKQKVRQPWFTEEEAGAILSPALNAKRENGEPAQRFALRRWVPWLCAYTGARVGEMVQLRKQDVRQEAGQWVVSITPEAVTVKGGQMRTVPLHPHLVELGFVEFVQSAPAGFLFMWSGTERASWRYAKRVITDEVRKVVTDPNVQPNHGWRHTFKALGGDAGIEQRTLDAIQGHAPRTEGETYGGVTIRAMAAALERFPRFVTKLPERHSRLTE</sequence>
<dbReference type="PANTHER" id="PTHR30349">
    <property type="entry name" value="PHAGE INTEGRASE-RELATED"/>
    <property type="match status" value="1"/>
</dbReference>
<gene>
    <name evidence="9" type="ORF">K9D25_01595</name>
</gene>
<dbReference type="Pfam" id="PF00589">
    <property type="entry name" value="Phage_integrase"/>
    <property type="match status" value="1"/>
</dbReference>
<feature type="domain" description="Core-binding (CB)" evidence="8">
    <location>
        <begin position="242"/>
        <end position="332"/>
    </location>
</feature>
<dbReference type="InterPro" id="IPR050090">
    <property type="entry name" value="Tyrosine_recombinase_XerCD"/>
</dbReference>
<keyword evidence="2" id="KW-0229">DNA integration</keyword>
<dbReference type="Proteomes" id="UP000831684">
    <property type="component" value="Chromosome"/>
</dbReference>
<dbReference type="SUPFAM" id="SSF56349">
    <property type="entry name" value="DNA breaking-rejoining enzymes"/>
    <property type="match status" value="1"/>
</dbReference>
<dbReference type="GO" id="GO:0015074">
    <property type="term" value="P:DNA integration"/>
    <property type="evidence" value="ECO:0007669"/>
    <property type="project" value="UniProtKB-KW"/>
</dbReference>
<accession>A0A9E7CVQ7</accession>
<evidence type="ECO:0000256" key="3">
    <source>
        <dbReference type="ARBA" id="ARBA00023125"/>
    </source>
</evidence>
<dbReference type="InterPro" id="IPR011010">
    <property type="entry name" value="DNA_brk_join_enz"/>
</dbReference>
<feature type="domain" description="Tyr recombinase" evidence="7">
    <location>
        <begin position="355"/>
        <end position="546"/>
    </location>
</feature>
<evidence type="ECO:0000313" key="9">
    <source>
        <dbReference type="EMBL" id="UOK71453.1"/>
    </source>
</evidence>
<dbReference type="InterPro" id="IPR044068">
    <property type="entry name" value="CB"/>
</dbReference>
<evidence type="ECO:0000256" key="4">
    <source>
        <dbReference type="ARBA" id="ARBA00023172"/>
    </source>
</evidence>
<dbReference type="GO" id="GO:0003677">
    <property type="term" value="F:DNA binding"/>
    <property type="evidence" value="ECO:0007669"/>
    <property type="project" value="UniProtKB-UniRule"/>
</dbReference>
<dbReference type="PROSITE" id="PS51898">
    <property type="entry name" value="TYR_RECOMBINASE"/>
    <property type="match status" value="1"/>
</dbReference>
<evidence type="ECO:0000256" key="1">
    <source>
        <dbReference type="ARBA" id="ARBA00008857"/>
    </source>
</evidence>
<proteinExistence type="inferred from homology"/>
<dbReference type="PANTHER" id="PTHR30349:SF41">
    <property type="entry name" value="INTEGRASE_RECOMBINASE PROTEIN MJ0367-RELATED"/>
    <property type="match status" value="1"/>
</dbReference>
<feature type="region of interest" description="Disordered" evidence="6">
    <location>
        <begin position="207"/>
        <end position="238"/>
    </location>
</feature>
<evidence type="ECO:0000256" key="5">
    <source>
        <dbReference type="PROSITE-ProRule" id="PRU01248"/>
    </source>
</evidence>
<dbReference type="AlphaFoldDB" id="A0A9E7CVQ7"/>
<name>A0A9E7CVQ7_9HYPH</name>
<keyword evidence="3 5" id="KW-0238">DNA-binding</keyword>
<dbReference type="Gene3D" id="1.10.150.130">
    <property type="match status" value="1"/>
</dbReference>
<evidence type="ECO:0000256" key="6">
    <source>
        <dbReference type="SAM" id="MobiDB-lite"/>
    </source>
</evidence>